<feature type="transmembrane region" description="Helical" evidence="1">
    <location>
        <begin position="90"/>
        <end position="114"/>
    </location>
</feature>
<dbReference type="STRING" id="68775.A0A5C3M0X0"/>
<dbReference type="InterPro" id="IPR045339">
    <property type="entry name" value="DUF6534"/>
</dbReference>
<feature type="transmembrane region" description="Helical" evidence="1">
    <location>
        <begin position="50"/>
        <end position="70"/>
    </location>
</feature>
<dbReference type="PANTHER" id="PTHR40465">
    <property type="entry name" value="CHROMOSOME 1, WHOLE GENOME SHOTGUN SEQUENCE"/>
    <property type="match status" value="1"/>
</dbReference>
<evidence type="ECO:0000259" key="2">
    <source>
        <dbReference type="Pfam" id="PF20152"/>
    </source>
</evidence>
<reference evidence="3 4" key="1">
    <citation type="journal article" date="2019" name="Nat. Ecol. Evol.">
        <title>Megaphylogeny resolves global patterns of mushroom evolution.</title>
        <authorList>
            <person name="Varga T."/>
            <person name="Krizsan K."/>
            <person name="Foldi C."/>
            <person name="Dima B."/>
            <person name="Sanchez-Garcia M."/>
            <person name="Sanchez-Ramirez S."/>
            <person name="Szollosi G.J."/>
            <person name="Szarkandi J.G."/>
            <person name="Papp V."/>
            <person name="Albert L."/>
            <person name="Andreopoulos W."/>
            <person name="Angelini C."/>
            <person name="Antonin V."/>
            <person name="Barry K.W."/>
            <person name="Bougher N.L."/>
            <person name="Buchanan P."/>
            <person name="Buyck B."/>
            <person name="Bense V."/>
            <person name="Catcheside P."/>
            <person name="Chovatia M."/>
            <person name="Cooper J."/>
            <person name="Damon W."/>
            <person name="Desjardin D."/>
            <person name="Finy P."/>
            <person name="Geml J."/>
            <person name="Haridas S."/>
            <person name="Hughes K."/>
            <person name="Justo A."/>
            <person name="Karasinski D."/>
            <person name="Kautmanova I."/>
            <person name="Kiss B."/>
            <person name="Kocsube S."/>
            <person name="Kotiranta H."/>
            <person name="LaButti K.M."/>
            <person name="Lechner B.E."/>
            <person name="Liimatainen K."/>
            <person name="Lipzen A."/>
            <person name="Lukacs Z."/>
            <person name="Mihaltcheva S."/>
            <person name="Morgado L.N."/>
            <person name="Niskanen T."/>
            <person name="Noordeloos M.E."/>
            <person name="Ohm R.A."/>
            <person name="Ortiz-Santana B."/>
            <person name="Ovrebo C."/>
            <person name="Racz N."/>
            <person name="Riley R."/>
            <person name="Savchenko A."/>
            <person name="Shiryaev A."/>
            <person name="Soop K."/>
            <person name="Spirin V."/>
            <person name="Szebenyi C."/>
            <person name="Tomsovsky M."/>
            <person name="Tulloss R.E."/>
            <person name="Uehling J."/>
            <person name="Grigoriev I.V."/>
            <person name="Vagvolgyi C."/>
            <person name="Papp T."/>
            <person name="Martin F.M."/>
            <person name="Miettinen O."/>
            <person name="Hibbett D.S."/>
            <person name="Nagy L.G."/>
        </authorList>
    </citation>
    <scope>NUCLEOTIDE SEQUENCE [LARGE SCALE GENOMIC DNA]</scope>
    <source>
        <strain evidence="3 4">CBS 166.37</strain>
    </source>
</reference>
<name>A0A5C3M0X0_9AGAR</name>
<sequence>MDATTPTVLPAIHDTFGAVFIGVLVAGALWGVTCMQTYEYFEHNTSDRWILKSLVTIVFVSDTFHQALMSHTIYTYLVTNYFDPTYLIKVVWSLVAELLASGVVSLIAQGFFAWRVWILSRGRKGMAVVTLLVCLVLGNFTVTIVYFVRALNTSTFIELRNLSTLSRALNTIGVVADVAITMAMIWLLHSMKTGFHRSNQIISRLILFSLSTGLLTTLCALMCLISISVWPNTLIFIGFYACLSRRKYLYLFSAY</sequence>
<keyword evidence="1" id="KW-0812">Transmembrane</keyword>
<dbReference type="PANTHER" id="PTHR40465:SF1">
    <property type="entry name" value="DUF6534 DOMAIN-CONTAINING PROTEIN"/>
    <property type="match status" value="1"/>
</dbReference>
<evidence type="ECO:0000313" key="3">
    <source>
        <dbReference type="EMBL" id="TFK39024.1"/>
    </source>
</evidence>
<dbReference type="AlphaFoldDB" id="A0A5C3M0X0"/>
<feature type="domain" description="DUF6534" evidence="2">
    <location>
        <begin position="174"/>
        <end position="245"/>
    </location>
</feature>
<feature type="transmembrane region" description="Helical" evidence="1">
    <location>
        <begin position="16"/>
        <end position="38"/>
    </location>
</feature>
<evidence type="ECO:0000313" key="4">
    <source>
        <dbReference type="Proteomes" id="UP000308652"/>
    </source>
</evidence>
<feature type="transmembrane region" description="Helical" evidence="1">
    <location>
        <begin position="201"/>
        <end position="218"/>
    </location>
</feature>
<proteinExistence type="predicted"/>
<keyword evidence="4" id="KW-1185">Reference proteome</keyword>
<feature type="transmembrane region" description="Helical" evidence="1">
    <location>
        <begin position="168"/>
        <end position="189"/>
    </location>
</feature>
<dbReference type="Proteomes" id="UP000308652">
    <property type="component" value="Unassembled WGS sequence"/>
</dbReference>
<protein>
    <recommendedName>
        <fullName evidence="2">DUF6534 domain-containing protein</fullName>
    </recommendedName>
</protein>
<dbReference type="EMBL" id="ML213601">
    <property type="protein sequence ID" value="TFK39024.1"/>
    <property type="molecule type" value="Genomic_DNA"/>
</dbReference>
<dbReference type="Pfam" id="PF20152">
    <property type="entry name" value="DUF6534"/>
    <property type="match status" value="1"/>
</dbReference>
<feature type="transmembrane region" description="Helical" evidence="1">
    <location>
        <begin position="126"/>
        <end position="148"/>
    </location>
</feature>
<evidence type="ECO:0000256" key="1">
    <source>
        <dbReference type="SAM" id="Phobius"/>
    </source>
</evidence>
<feature type="transmembrane region" description="Helical" evidence="1">
    <location>
        <begin position="224"/>
        <end position="243"/>
    </location>
</feature>
<keyword evidence="1" id="KW-0472">Membrane</keyword>
<organism evidence="3 4">
    <name type="scientific">Crucibulum laeve</name>
    <dbReference type="NCBI Taxonomy" id="68775"/>
    <lineage>
        <taxon>Eukaryota</taxon>
        <taxon>Fungi</taxon>
        <taxon>Dikarya</taxon>
        <taxon>Basidiomycota</taxon>
        <taxon>Agaricomycotina</taxon>
        <taxon>Agaricomycetes</taxon>
        <taxon>Agaricomycetidae</taxon>
        <taxon>Agaricales</taxon>
        <taxon>Agaricineae</taxon>
        <taxon>Nidulariaceae</taxon>
        <taxon>Crucibulum</taxon>
    </lineage>
</organism>
<accession>A0A5C3M0X0</accession>
<gene>
    <name evidence="3" type="ORF">BDQ12DRAFT_87741</name>
</gene>
<keyword evidence="1" id="KW-1133">Transmembrane helix</keyword>
<dbReference type="OrthoDB" id="3263055at2759"/>